<organism evidence="2 3">
    <name type="scientific">Manduca sexta</name>
    <name type="common">Tobacco hawkmoth</name>
    <name type="synonym">Tobacco hornworm</name>
    <dbReference type="NCBI Taxonomy" id="7130"/>
    <lineage>
        <taxon>Eukaryota</taxon>
        <taxon>Metazoa</taxon>
        <taxon>Ecdysozoa</taxon>
        <taxon>Arthropoda</taxon>
        <taxon>Hexapoda</taxon>
        <taxon>Insecta</taxon>
        <taxon>Pterygota</taxon>
        <taxon>Neoptera</taxon>
        <taxon>Endopterygota</taxon>
        <taxon>Lepidoptera</taxon>
        <taxon>Glossata</taxon>
        <taxon>Ditrysia</taxon>
        <taxon>Bombycoidea</taxon>
        <taxon>Sphingidae</taxon>
        <taxon>Sphinginae</taxon>
        <taxon>Sphingini</taxon>
        <taxon>Manduca</taxon>
    </lineage>
</organism>
<dbReference type="AlphaFoldDB" id="A0A921ZS45"/>
<evidence type="ECO:0000259" key="1">
    <source>
        <dbReference type="PROSITE" id="PS50994"/>
    </source>
</evidence>
<dbReference type="InterPro" id="IPR001584">
    <property type="entry name" value="Integrase_cat-core"/>
</dbReference>
<protein>
    <recommendedName>
        <fullName evidence="1">Integrase catalytic domain-containing protein</fullName>
    </recommendedName>
</protein>
<dbReference type="PROSITE" id="PS50994">
    <property type="entry name" value="INTEGRASE"/>
    <property type="match status" value="1"/>
</dbReference>
<reference evidence="2" key="1">
    <citation type="journal article" date="2016" name="Insect Biochem. Mol. Biol.">
        <title>Multifaceted biological insights from a draft genome sequence of the tobacco hornworm moth, Manduca sexta.</title>
        <authorList>
            <person name="Kanost M.R."/>
            <person name="Arrese E.L."/>
            <person name="Cao X."/>
            <person name="Chen Y.R."/>
            <person name="Chellapilla S."/>
            <person name="Goldsmith M.R."/>
            <person name="Grosse-Wilde E."/>
            <person name="Heckel D.G."/>
            <person name="Herndon N."/>
            <person name="Jiang H."/>
            <person name="Papanicolaou A."/>
            <person name="Qu J."/>
            <person name="Soulages J.L."/>
            <person name="Vogel H."/>
            <person name="Walters J."/>
            <person name="Waterhouse R.M."/>
            <person name="Ahn S.J."/>
            <person name="Almeida F.C."/>
            <person name="An C."/>
            <person name="Aqrawi P."/>
            <person name="Bretschneider A."/>
            <person name="Bryant W.B."/>
            <person name="Bucks S."/>
            <person name="Chao H."/>
            <person name="Chevignon G."/>
            <person name="Christen J.M."/>
            <person name="Clarke D.F."/>
            <person name="Dittmer N.T."/>
            <person name="Ferguson L.C.F."/>
            <person name="Garavelou S."/>
            <person name="Gordon K.H.J."/>
            <person name="Gunaratna R.T."/>
            <person name="Han Y."/>
            <person name="Hauser F."/>
            <person name="He Y."/>
            <person name="Heidel-Fischer H."/>
            <person name="Hirsh A."/>
            <person name="Hu Y."/>
            <person name="Jiang H."/>
            <person name="Kalra D."/>
            <person name="Klinner C."/>
            <person name="Konig C."/>
            <person name="Kovar C."/>
            <person name="Kroll A.R."/>
            <person name="Kuwar S.S."/>
            <person name="Lee S.L."/>
            <person name="Lehman R."/>
            <person name="Li K."/>
            <person name="Li Z."/>
            <person name="Liang H."/>
            <person name="Lovelace S."/>
            <person name="Lu Z."/>
            <person name="Mansfield J.H."/>
            <person name="McCulloch K.J."/>
            <person name="Mathew T."/>
            <person name="Morton B."/>
            <person name="Muzny D.M."/>
            <person name="Neunemann D."/>
            <person name="Ongeri F."/>
            <person name="Pauchet Y."/>
            <person name="Pu L.L."/>
            <person name="Pyrousis I."/>
            <person name="Rao X.J."/>
            <person name="Redding A."/>
            <person name="Roesel C."/>
            <person name="Sanchez-Gracia A."/>
            <person name="Schaack S."/>
            <person name="Shukla A."/>
            <person name="Tetreau G."/>
            <person name="Wang Y."/>
            <person name="Xiong G.H."/>
            <person name="Traut W."/>
            <person name="Walsh T.K."/>
            <person name="Worley K.C."/>
            <person name="Wu D."/>
            <person name="Wu W."/>
            <person name="Wu Y.Q."/>
            <person name="Zhang X."/>
            <person name="Zou Z."/>
            <person name="Zucker H."/>
            <person name="Briscoe A.D."/>
            <person name="Burmester T."/>
            <person name="Clem R.J."/>
            <person name="Feyereisen R."/>
            <person name="Grimmelikhuijzen C.J.P."/>
            <person name="Hamodrakas S.J."/>
            <person name="Hansson B.S."/>
            <person name="Huguet E."/>
            <person name="Jermiin L.S."/>
            <person name="Lan Q."/>
            <person name="Lehman H.K."/>
            <person name="Lorenzen M."/>
            <person name="Merzendorfer H."/>
            <person name="Michalopoulos I."/>
            <person name="Morton D.B."/>
            <person name="Muthukrishnan S."/>
            <person name="Oakeshott J.G."/>
            <person name="Palmer W."/>
            <person name="Park Y."/>
            <person name="Passarelli A.L."/>
            <person name="Rozas J."/>
            <person name="Schwartz L.M."/>
            <person name="Smith W."/>
            <person name="Southgate A."/>
            <person name="Vilcinskas A."/>
            <person name="Vogt R."/>
            <person name="Wang P."/>
            <person name="Werren J."/>
            <person name="Yu X.Q."/>
            <person name="Zhou J.J."/>
            <person name="Brown S.J."/>
            <person name="Scherer S.E."/>
            <person name="Richards S."/>
            <person name="Blissard G.W."/>
        </authorList>
    </citation>
    <scope>NUCLEOTIDE SEQUENCE</scope>
</reference>
<dbReference type="Proteomes" id="UP000791440">
    <property type="component" value="Unassembled WGS sequence"/>
</dbReference>
<dbReference type="EMBL" id="JH668844">
    <property type="protein sequence ID" value="KAG6462428.1"/>
    <property type="molecule type" value="Genomic_DNA"/>
</dbReference>
<keyword evidence="3" id="KW-1185">Reference proteome</keyword>
<gene>
    <name evidence="2" type="ORF">O3G_MSEX013248</name>
</gene>
<comment type="caution">
    <text evidence="2">The sequence shown here is derived from an EMBL/GenBank/DDBJ whole genome shotgun (WGS) entry which is preliminary data.</text>
</comment>
<sequence>MKKKHKPGKEHQVTYFAVSIRLISDKGKSVTNKTFQDFVKRYGIKYIQDAVATPSANGQAERLNRTILDALSTSGQGGDDKSWDEHISDIQVGINTTRYKTTLALINVYCFVGVKPNHTNMSIARSGRGNTETNCRWFNKPLR</sequence>
<evidence type="ECO:0000313" key="3">
    <source>
        <dbReference type="Proteomes" id="UP000791440"/>
    </source>
</evidence>
<dbReference type="GO" id="GO:0015074">
    <property type="term" value="P:DNA integration"/>
    <property type="evidence" value="ECO:0007669"/>
    <property type="project" value="InterPro"/>
</dbReference>
<evidence type="ECO:0000313" key="2">
    <source>
        <dbReference type="EMBL" id="KAG6462428.1"/>
    </source>
</evidence>
<reference evidence="2" key="2">
    <citation type="submission" date="2020-12" db="EMBL/GenBank/DDBJ databases">
        <authorList>
            <person name="Kanost M."/>
        </authorList>
    </citation>
    <scope>NUCLEOTIDE SEQUENCE</scope>
</reference>
<proteinExistence type="predicted"/>
<name>A0A921ZS45_MANSE</name>
<feature type="domain" description="Integrase catalytic" evidence="1">
    <location>
        <begin position="1"/>
        <end position="124"/>
    </location>
</feature>
<accession>A0A921ZS45</accession>